<evidence type="ECO:0000313" key="6">
    <source>
        <dbReference type="Proteomes" id="UP000464787"/>
    </source>
</evidence>
<sequence>MTEPTFAQTGADLLVQSLLSQGVDTCFANPGTSEMHMVAALDRHPGVRSILALFEGVATGAADGYARMSGKPAATLLHLGPGLANGIANLHNARKAATPVLNIVGDHATHHLEYDAPLTSDLDGLARTVSHWLGRALSADEVAARTAEAVAATRGGPGRIATLVMPADAAWSAPSPGAVAAPAPRVAAEQPVDEDRIRAAAALLRRHGAAGMLMLGGATLNAEGIRLAAAIARSLQCRMAGQSSNSRMQRGPGIPRVARVPYPIDQALAFMQGVRALVRIGAPTPVAFFAYPGKPSMLVEDGCEVLDPVPEGTHPLAALKALAAFLDVDESDAPDQPRQRPERPQGALAHQTVAEAIASTLPDHAIVVDEAVTTGRLQTYEACVAVGPHDWINNMGGSIGYGLPVALGASIACPERRVLALVGDGSAFYTSQALWTMAREGCDVTVVIYANRSYAILQGEWKNMGAGEAGRSARDLLRLDRPDPDWVAIARGHGVPALRVDDAEGLCTALERSYATSGPMLIEAWLD</sequence>
<gene>
    <name evidence="5" type="ORF">GT347_24855</name>
</gene>
<evidence type="ECO:0000256" key="2">
    <source>
        <dbReference type="ARBA" id="ARBA00023052"/>
    </source>
</evidence>
<dbReference type="InterPro" id="IPR000399">
    <property type="entry name" value="TPP-bd_CS"/>
</dbReference>
<dbReference type="Gene3D" id="3.40.50.970">
    <property type="match status" value="2"/>
</dbReference>
<dbReference type="AlphaFoldDB" id="A0A857JCK1"/>
<dbReference type="InterPro" id="IPR011766">
    <property type="entry name" value="TPP_enzyme_TPP-bd"/>
</dbReference>
<dbReference type="GO" id="GO:0050660">
    <property type="term" value="F:flavin adenine dinucleotide binding"/>
    <property type="evidence" value="ECO:0007669"/>
    <property type="project" value="TreeGrafter"/>
</dbReference>
<organism evidence="5 6">
    <name type="scientific">Xylophilus rhododendri</name>
    <dbReference type="NCBI Taxonomy" id="2697032"/>
    <lineage>
        <taxon>Bacteria</taxon>
        <taxon>Pseudomonadati</taxon>
        <taxon>Pseudomonadota</taxon>
        <taxon>Betaproteobacteria</taxon>
        <taxon>Burkholderiales</taxon>
        <taxon>Xylophilus</taxon>
    </lineage>
</organism>
<feature type="domain" description="Thiamine pyrophosphate enzyme TPP-binding" evidence="3">
    <location>
        <begin position="386"/>
        <end position="523"/>
    </location>
</feature>
<name>A0A857JCK1_9BURK</name>
<dbReference type="PANTHER" id="PTHR18968">
    <property type="entry name" value="THIAMINE PYROPHOSPHATE ENZYMES"/>
    <property type="match status" value="1"/>
</dbReference>
<evidence type="ECO:0000256" key="1">
    <source>
        <dbReference type="ARBA" id="ARBA00007812"/>
    </source>
</evidence>
<comment type="similarity">
    <text evidence="1">Belongs to the TPP enzyme family.</text>
</comment>
<dbReference type="Pfam" id="PF02776">
    <property type="entry name" value="TPP_enzyme_N"/>
    <property type="match status" value="1"/>
</dbReference>
<dbReference type="KEGG" id="xyk:GT347_24855"/>
<keyword evidence="2" id="KW-0786">Thiamine pyrophosphate</keyword>
<feature type="domain" description="Thiamine pyrophosphate enzyme N-terminal TPP-binding" evidence="4">
    <location>
        <begin position="9"/>
        <end position="113"/>
    </location>
</feature>
<dbReference type="SUPFAM" id="SSF52518">
    <property type="entry name" value="Thiamin diphosphate-binding fold (THDP-binding)"/>
    <property type="match status" value="2"/>
</dbReference>
<dbReference type="EMBL" id="CP047650">
    <property type="protein sequence ID" value="QHJ00934.1"/>
    <property type="molecule type" value="Genomic_DNA"/>
</dbReference>
<dbReference type="RefSeq" id="WP_160554743.1">
    <property type="nucleotide sequence ID" value="NZ_CP047650.1"/>
</dbReference>
<dbReference type="GO" id="GO:0044281">
    <property type="term" value="P:small molecule metabolic process"/>
    <property type="evidence" value="ECO:0007669"/>
    <property type="project" value="UniProtKB-ARBA"/>
</dbReference>
<dbReference type="NCBIfam" id="NF005760">
    <property type="entry name" value="PRK07586.1"/>
    <property type="match status" value="1"/>
</dbReference>
<dbReference type="GO" id="GO:0000287">
    <property type="term" value="F:magnesium ion binding"/>
    <property type="evidence" value="ECO:0007669"/>
    <property type="project" value="InterPro"/>
</dbReference>
<reference evidence="5 6" key="1">
    <citation type="submission" date="2020-01" db="EMBL/GenBank/DDBJ databases">
        <title>Genome sequencing of strain KACC 21265.</title>
        <authorList>
            <person name="Heo J."/>
            <person name="Kim S.-J."/>
            <person name="Kim J.-S."/>
            <person name="Hong S.-B."/>
            <person name="Kwon S.-W."/>
        </authorList>
    </citation>
    <scope>NUCLEOTIDE SEQUENCE [LARGE SCALE GENOMIC DNA]</scope>
    <source>
        <strain evidence="5 6">KACC 21265</strain>
    </source>
</reference>
<dbReference type="PROSITE" id="PS00187">
    <property type="entry name" value="TPP_ENZYMES"/>
    <property type="match status" value="1"/>
</dbReference>
<dbReference type="CDD" id="cd07035">
    <property type="entry name" value="TPP_PYR_POX_like"/>
    <property type="match status" value="1"/>
</dbReference>
<dbReference type="InterPro" id="IPR045229">
    <property type="entry name" value="TPP_enz"/>
</dbReference>
<proteinExistence type="inferred from homology"/>
<dbReference type="InterPro" id="IPR012001">
    <property type="entry name" value="Thiamin_PyroP_enz_TPP-bd_dom"/>
</dbReference>
<dbReference type="GO" id="GO:0030976">
    <property type="term" value="F:thiamine pyrophosphate binding"/>
    <property type="evidence" value="ECO:0007669"/>
    <property type="project" value="InterPro"/>
</dbReference>
<dbReference type="GO" id="GO:0003984">
    <property type="term" value="F:acetolactate synthase activity"/>
    <property type="evidence" value="ECO:0007669"/>
    <property type="project" value="TreeGrafter"/>
</dbReference>
<evidence type="ECO:0000259" key="3">
    <source>
        <dbReference type="Pfam" id="PF02775"/>
    </source>
</evidence>
<dbReference type="Pfam" id="PF02775">
    <property type="entry name" value="TPP_enzyme_C"/>
    <property type="match status" value="1"/>
</dbReference>
<dbReference type="CDD" id="cd02002">
    <property type="entry name" value="TPP_BFDC"/>
    <property type="match status" value="1"/>
</dbReference>
<accession>A0A857JCK1</accession>
<evidence type="ECO:0000259" key="4">
    <source>
        <dbReference type="Pfam" id="PF02776"/>
    </source>
</evidence>
<dbReference type="Proteomes" id="UP000464787">
    <property type="component" value="Chromosome"/>
</dbReference>
<dbReference type="InterPro" id="IPR029061">
    <property type="entry name" value="THDP-binding"/>
</dbReference>
<protein>
    <submittedName>
        <fullName evidence="5">Acetolactate synthase large subunit</fullName>
    </submittedName>
</protein>
<evidence type="ECO:0000313" key="5">
    <source>
        <dbReference type="EMBL" id="QHJ00934.1"/>
    </source>
</evidence>
<dbReference type="PANTHER" id="PTHR18968:SF86">
    <property type="entry name" value="ACETOLACTATE SYNTHASE LARGE SUBUNIT ILVX-RELATED"/>
    <property type="match status" value="1"/>
</dbReference>
<keyword evidence="6" id="KW-1185">Reference proteome</keyword>